<dbReference type="AlphaFoldDB" id="A0A177C6Y7"/>
<gene>
    <name evidence="2" type="ORF">CC84DRAFT_1219824</name>
</gene>
<feature type="region of interest" description="Disordered" evidence="1">
    <location>
        <begin position="193"/>
        <end position="248"/>
    </location>
</feature>
<sequence length="248" mass="26877">MAPLASPSNPYKRQIDAVQHVYECAKRLKISSDTGDSAPSTVPNESQPIPTSKTTSAGENSEADSDDESWVSESSEEPSDESSEDSSEAGEEDGQQTDEMEEDAQLGAEDVVNLRANRGKRPDFKLPEEEELDDIRPFLKDFLPKLKAANEELEAQKATGTLQTSEIVGDEEADGEEQYIELNLGLGVLEEKDDDVGEGALETSDNDSAGGHAEQQDREKDVLGKLMGRGKPTESVGIEELTDTQGRT</sequence>
<proteinExistence type="predicted"/>
<evidence type="ECO:0000256" key="1">
    <source>
        <dbReference type="SAM" id="MobiDB-lite"/>
    </source>
</evidence>
<dbReference type="RefSeq" id="XP_018033246.1">
    <property type="nucleotide sequence ID" value="XM_018183113.1"/>
</dbReference>
<dbReference type="PANTHER" id="PTHR38489">
    <property type="entry name" value="HISTONE CHAPERONE DOMAIN-CONTAINING PROTEIN"/>
    <property type="match status" value="1"/>
</dbReference>
<accession>A0A177C6Y7</accession>
<keyword evidence="3" id="KW-1185">Reference proteome</keyword>
<dbReference type="Pfam" id="PF15370">
    <property type="entry name" value="NOPCHAP1"/>
    <property type="match status" value="1"/>
</dbReference>
<feature type="region of interest" description="Disordered" evidence="1">
    <location>
        <begin position="30"/>
        <end position="130"/>
    </location>
</feature>
<feature type="compositionally biased region" description="Acidic residues" evidence="1">
    <location>
        <begin position="61"/>
        <end position="104"/>
    </location>
</feature>
<dbReference type="Proteomes" id="UP000077069">
    <property type="component" value="Unassembled WGS sequence"/>
</dbReference>
<organism evidence="2 3">
    <name type="scientific">Paraphaeosphaeria sporulosa</name>
    <dbReference type="NCBI Taxonomy" id="1460663"/>
    <lineage>
        <taxon>Eukaryota</taxon>
        <taxon>Fungi</taxon>
        <taxon>Dikarya</taxon>
        <taxon>Ascomycota</taxon>
        <taxon>Pezizomycotina</taxon>
        <taxon>Dothideomycetes</taxon>
        <taxon>Pleosporomycetidae</taxon>
        <taxon>Pleosporales</taxon>
        <taxon>Massarineae</taxon>
        <taxon>Didymosphaeriaceae</taxon>
        <taxon>Paraphaeosphaeria</taxon>
    </lineage>
</organism>
<dbReference type="GO" id="GO:0000492">
    <property type="term" value="P:box C/D snoRNP assembly"/>
    <property type="evidence" value="ECO:0007669"/>
    <property type="project" value="InterPro"/>
</dbReference>
<dbReference type="GeneID" id="28766599"/>
<dbReference type="OrthoDB" id="1112980at2759"/>
<dbReference type="InterPro" id="IPR027921">
    <property type="entry name" value="NOPCHAP1"/>
</dbReference>
<dbReference type="EMBL" id="KV441555">
    <property type="protein sequence ID" value="OAG02881.1"/>
    <property type="molecule type" value="Genomic_DNA"/>
</dbReference>
<dbReference type="PANTHER" id="PTHR38489:SF1">
    <property type="entry name" value="HISTONE CHAPERONE DOMAIN-CONTAINING PROTEIN"/>
    <property type="match status" value="1"/>
</dbReference>
<feature type="compositionally biased region" description="Polar residues" evidence="1">
    <location>
        <begin position="31"/>
        <end position="59"/>
    </location>
</feature>
<protein>
    <submittedName>
        <fullName evidence="2">Uncharacterized protein</fullName>
    </submittedName>
</protein>
<evidence type="ECO:0000313" key="2">
    <source>
        <dbReference type="EMBL" id="OAG02881.1"/>
    </source>
</evidence>
<feature type="compositionally biased region" description="Basic and acidic residues" evidence="1">
    <location>
        <begin position="214"/>
        <end position="223"/>
    </location>
</feature>
<name>A0A177C6Y7_9PLEO</name>
<reference evidence="2 3" key="1">
    <citation type="submission" date="2016-05" db="EMBL/GenBank/DDBJ databases">
        <title>Comparative analysis of secretome profiles of manganese(II)-oxidizing ascomycete fungi.</title>
        <authorList>
            <consortium name="DOE Joint Genome Institute"/>
            <person name="Zeiner C.A."/>
            <person name="Purvine S.O."/>
            <person name="Zink E.M."/>
            <person name="Wu S."/>
            <person name="Pasa-Tolic L."/>
            <person name="Chaput D.L."/>
            <person name="Haridas S."/>
            <person name="Grigoriev I.V."/>
            <person name="Santelli C.M."/>
            <person name="Hansel C.M."/>
        </authorList>
    </citation>
    <scope>NUCLEOTIDE SEQUENCE [LARGE SCALE GENOMIC DNA]</scope>
    <source>
        <strain evidence="2 3">AP3s5-JAC2a</strain>
    </source>
</reference>
<evidence type="ECO:0000313" key="3">
    <source>
        <dbReference type="Proteomes" id="UP000077069"/>
    </source>
</evidence>
<dbReference type="STRING" id="1460663.A0A177C6Y7"/>
<dbReference type="InParanoid" id="A0A177C6Y7"/>